<evidence type="ECO:0000259" key="3">
    <source>
        <dbReference type="Pfam" id="PF00501"/>
    </source>
</evidence>
<dbReference type="InterPro" id="IPR051414">
    <property type="entry name" value="Adenylate-forming_Reductase"/>
</dbReference>
<dbReference type="Pfam" id="PF00501">
    <property type="entry name" value="AMP-binding"/>
    <property type="match status" value="1"/>
</dbReference>
<dbReference type="InterPro" id="IPR042099">
    <property type="entry name" value="ANL_N_sf"/>
</dbReference>
<evidence type="ECO:0000256" key="1">
    <source>
        <dbReference type="ARBA" id="ARBA00022450"/>
    </source>
</evidence>
<dbReference type="SUPFAM" id="SSF56801">
    <property type="entry name" value="Acetyl-CoA synthetase-like"/>
    <property type="match status" value="1"/>
</dbReference>
<dbReference type="InterPro" id="IPR020845">
    <property type="entry name" value="AMP-binding_CS"/>
</dbReference>
<dbReference type="AlphaFoldDB" id="A0A6A6PS96"/>
<keyword evidence="5" id="KW-1185">Reference proteome</keyword>
<organism evidence="4 5">
    <name type="scientific">Neohortaea acidophila</name>
    <dbReference type="NCBI Taxonomy" id="245834"/>
    <lineage>
        <taxon>Eukaryota</taxon>
        <taxon>Fungi</taxon>
        <taxon>Dikarya</taxon>
        <taxon>Ascomycota</taxon>
        <taxon>Pezizomycotina</taxon>
        <taxon>Dothideomycetes</taxon>
        <taxon>Dothideomycetidae</taxon>
        <taxon>Mycosphaerellales</taxon>
        <taxon>Teratosphaeriaceae</taxon>
        <taxon>Neohortaea</taxon>
    </lineage>
</organism>
<reference evidence="4" key="1">
    <citation type="journal article" date="2020" name="Stud. Mycol.">
        <title>101 Dothideomycetes genomes: a test case for predicting lifestyles and emergence of pathogens.</title>
        <authorList>
            <person name="Haridas S."/>
            <person name="Albert R."/>
            <person name="Binder M."/>
            <person name="Bloem J."/>
            <person name="Labutti K."/>
            <person name="Salamov A."/>
            <person name="Andreopoulos B."/>
            <person name="Baker S."/>
            <person name="Barry K."/>
            <person name="Bills G."/>
            <person name="Bluhm B."/>
            <person name="Cannon C."/>
            <person name="Castanera R."/>
            <person name="Culley D."/>
            <person name="Daum C."/>
            <person name="Ezra D."/>
            <person name="Gonzalez J."/>
            <person name="Henrissat B."/>
            <person name="Kuo A."/>
            <person name="Liang C."/>
            <person name="Lipzen A."/>
            <person name="Lutzoni F."/>
            <person name="Magnuson J."/>
            <person name="Mondo S."/>
            <person name="Nolan M."/>
            <person name="Ohm R."/>
            <person name="Pangilinan J."/>
            <person name="Park H.-J."/>
            <person name="Ramirez L."/>
            <person name="Alfaro M."/>
            <person name="Sun H."/>
            <person name="Tritt A."/>
            <person name="Yoshinaga Y."/>
            <person name="Zwiers L.-H."/>
            <person name="Turgeon B."/>
            <person name="Goodwin S."/>
            <person name="Spatafora J."/>
            <person name="Crous P."/>
            <person name="Grigoriev I."/>
        </authorList>
    </citation>
    <scope>NUCLEOTIDE SEQUENCE</scope>
    <source>
        <strain evidence="4">CBS 113389</strain>
    </source>
</reference>
<dbReference type="InterPro" id="IPR000873">
    <property type="entry name" value="AMP-dep_synth/lig_dom"/>
</dbReference>
<dbReference type="OrthoDB" id="429813at2759"/>
<feature type="domain" description="AMP-dependent synthetase/ligase" evidence="3">
    <location>
        <begin position="20"/>
        <end position="342"/>
    </location>
</feature>
<evidence type="ECO:0000256" key="2">
    <source>
        <dbReference type="ARBA" id="ARBA00022553"/>
    </source>
</evidence>
<dbReference type="PANTHER" id="PTHR43439">
    <property type="entry name" value="PHENYLACETATE-COENZYME A LIGASE"/>
    <property type="match status" value="1"/>
</dbReference>
<dbReference type="GeneID" id="54474786"/>
<protein>
    <recommendedName>
        <fullName evidence="3">AMP-dependent synthetase/ligase domain-containing protein</fullName>
    </recommendedName>
</protein>
<keyword evidence="1" id="KW-0596">Phosphopantetheine</keyword>
<sequence>MDDVPRERHLLPAAIDYRAEHSPERIWAYFAKSDTDVQEGFRPVTYQAFAKAIDATAWWLDEVLGPAKPGFPTVAYIGAEDVRYIFLLYACIKTGRKLLIPFPANTEEGLVKLLEAAKCAVVAAPKASSGPWKAAMQSMPSLDLIEVPPLRSLIDQDLVQPYPYPKTMDEGIDDDMFVFQTSGTTGNPKPIFKSHRAYEVWRRMVETTQRSPASLKIAMFDAYIDSYNPIFLPLSWSATVTLSAIAPILTGSVPIFMPGSWKQPASPAQIYEALPLIPRSRHNSILFIPDILREFVRLPERLDALKQFDVVMYAGAGLDRATGDTIWEKTGVRVQSNMGSTDSDLYPTLVQHDPAQWYVHRLHPDCEGFHFQHYTEDLYETRQSNDTRHCFITEPQRTVFHTRDLFKKVPDHEDSYTNAGRVDDFIKLGTLTKFNGIEVEQKLDGHVDIEGSLVGGHERPRPFVILQVSPRLLQEGVKQDVLKELWPIFEDVNRTLHADAHLTKDLTLIADPERPLKRTAKNTLDRRSTLRMYEDEIGRLYGAALEA</sequence>
<dbReference type="PROSITE" id="PS00455">
    <property type="entry name" value="AMP_BINDING"/>
    <property type="match status" value="1"/>
</dbReference>
<dbReference type="Proteomes" id="UP000799767">
    <property type="component" value="Unassembled WGS sequence"/>
</dbReference>
<accession>A0A6A6PS96</accession>
<evidence type="ECO:0000313" key="5">
    <source>
        <dbReference type="Proteomes" id="UP000799767"/>
    </source>
</evidence>
<gene>
    <name evidence="4" type="ORF">BDY17DRAFT_298685</name>
</gene>
<dbReference type="PANTHER" id="PTHR43439:SF2">
    <property type="entry name" value="ENZYME, PUTATIVE (JCVI)-RELATED"/>
    <property type="match status" value="1"/>
</dbReference>
<name>A0A6A6PS96_9PEZI</name>
<dbReference type="RefSeq" id="XP_033589104.1">
    <property type="nucleotide sequence ID" value="XM_033733784.1"/>
</dbReference>
<dbReference type="Gene3D" id="3.40.50.12780">
    <property type="entry name" value="N-terminal domain of ligase-like"/>
    <property type="match status" value="1"/>
</dbReference>
<proteinExistence type="predicted"/>
<dbReference type="EMBL" id="MU001636">
    <property type="protein sequence ID" value="KAF2482534.1"/>
    <property type="molecule type" value="Genomic_DNA"/>
</dbReference>
<keyword evidence="2" id="KW-0597">Phosphoprotein</keyword>
<evidence type="ECO:0000313" key="4">
    <source>
        <dbReference type="EMBL" id="KAF2482534.1"/>
    </source>
</evidence>
<dbReference type="Pfam" id="PF23562">
    <property type="entry name" value="AMP-binding_C_3"/>
    <property type="match status" value="1"/>
</dbReference>